<organism evidence="1 2">
    <name type="scientific">Dreissena polymorpha</name>
    <name type="common">Zebra mussel</name>
    <name type="synonym">Mytilus polymorpha</name>
    <dbReference type="NCBI Taxonomy" id="45954"/>
    <lineage>
        <taxon>Eukaryota</taxon>
        <taxon>Metazoa</taxon>
        <taxon>Spiralia</taxon>
        <taxon>Lophotrochozoa</taxon>
        <taxon>Mollusca</taxon>
        <taxon>Bivalvia</taxon>
        <taxon>Autobranchia</taxon>
        <taxon>Heteroconchia</taxon>
        <taxon>Euheterodonta</taxon>
        <taxon>Imparidentia</taxon>
        <taxon>Neoheterodontei</taxon>
        <taxon>Myida</taxon>
        <taxon>Dreissenoidea</taxon>
        <taxon>Dreissenidae</taxon>
        <taxon>Dreissena</taxon>
    </lineage>
</organism>
<dbReference type="Proteomes" id="UP000828390">
    <property type="component" value="Unassembled WGS sequence"/>
</dbReference>
<reference evidence="1" key="2">
    <citation type="submission" date="2020-11" db="EMBL/GenBank/DDBJ databases">
        <authorList>
            <person name="McCartney M.A."/>
            <person name="Auch B."/>
            <person name="Kono T."/>
            <person name="Mallez S."/>
            <person name="Becker A."/>
            <person name="Gohl D.M."/>
            <person name="Silverstein K.A.T."/>
            <person name="Koren S."/>
            <person name="Bechman K.B."/>
            <person name="Herman A."/>
            <person name="Abrahante J.E."/>
            <person name="Garbe J."/>
        </authorList>
    </citation>
    <scope>NUCLEOTIDE SEQUENCE</scope>
    <source>
        <strain evidence="1">Duluth1</strain>
        <tissue evidence="1">Whole animal</tissue>
    </source>
</reference>
<accession>A0A9D3YUW4</accession>
<protein>
    <submittedName>
        <fullName evidence="1">Uncharacterized protein</fullName>
    </submittedName>
</protein>
<name>A0A9D3YUW4_DREPO</name>
<sequence length="55" mass="6070">MNLSPLLSEILHKVQVHILLTAKPCLPSSVLLMLHALLKILPSAVRYPLAMKCPL</sequence>
<gene>
    <name evidence="1" type="ORF">DPMN_080358</name>
</gene>
<dbReference type="EMBL" id="JAIWYP010000015">
    <property type="protein sequence ID" value="KAH3705290.1"/>
    <property type="molecule type" value="Genomic_DNA"/>
</dbReference>
<dbReference type="AlphaFoldDB" id="A0A9D3YUW4"/>
<keyword evidence="2" id="KW-1185">Reference proteome</keyword>
<reference evidence="1" key="1">
    <citation type="journal article" date="2019" name="bioRxiv">
        <title>The Genome of the Zebra Mussel, Dreissena polymorpha: A Resource for Invasive Species Research.</title>
        <authorList>
            <person name="McCartney M.A."/>
            <person name="Auch B."/>
            <person name="Kono T."/>
            <person name="Mallez S."/>
            <person name="Zhang Y."/>
            <person name="Obille A."/>
            <person name="Becker A."/>
            <person name="Abrahante J.E."/>
            <person name="Garbe J."/>
            <person name="Badalamenti J.P."/>
            <person name="Herman A."/>
            <person name="Mangelson H."/>
            <person name="Liachko I."/>
            <person name="Sullivan S."/>
            <person name="Sone E.D."/>
            <person name="Koren S."/>
            <person name="Silverstein K.A.T."/>
            <person name="Beckman K.B."/>
            <person name="Gohl D.M."/>
        </authorList>
    </citation>
    <scope>NUCLEOTIDE SEQUENCE</scope>
    <source>
        <strain evidence="1">Duluth1</strain>
        <tissue evidence="1">Whole animal</tissue>
    </source>
</reference>
<comment type="caution">
    <text evidence="1">The sequence shown here is derived from an EMBL/GenBank/DDBJ whole genome shotgun (WGS) entry which is preliminary data.</text>
</comment>
<evidence type="ECO:0000313" key="2">
    <source>
        <dbReference type="Proteomes" id="UP000828390"/>
    </source>
</evidence>
<proteinExistence type="predicted"/>
<evidence type="ECO:0000313" key="1">
    <source>
        <dbReference type="EMBL" id="KAH3705290.1"/>
    </source>
</evidence>